<keyword evidence="7" id="KW-0966">Cell projection</keyword>
<evidence type="ECO:0000256" key="5">
    <source>
        <dbReference type="RuleBase" id="RU362064"/>
    </source>
</evidence>
<evidence type="ECO:0000256" key="4">
    <source>
        <dbReference type="ARBA" id="ARBA00023136"/>
    </source>
</evidence>
<evidence type="ECO:0000313" key="8">
    <source>
        <dbReference type="Proteomes" id="UP000178606"/>
    </source>
</evidence>
<dbReference type="GO" id="GO:0009425">
    <property type="term" value="C:bacterial-type flagellum basal body"/>
    <property type="evidence" value="ECO:0007669"/>
    <property type="project" value="UniProtKB-SubCell"/>
</dbReference>
<evidence type="ECO:0000313" key="7">
    <source>
        <dbReference type="EMBL" id="OGG55613.1"/>
    </source>
</evidence>
<dbReference type="InterPro" id="IPR022781">
    <property type="entry name" value="Flagellar_biosynth_FliO"/>
</dbReference>
<gene>
    <name evidence="7" type="ORF">A3F84_01680</name>
</gene>
<feature type="transmembrane region" description="Helical" evidence="5">
    <location>
        <begin position="52"/>
        <end position="73"/>
    </location>
</feature>
<proteinExistence type="inferred from homology"/>
<name>A0A1F6D2F2_HANXR</name>
<feature type="chain" id="PRO_5009523666" description="Flagellar protein" evidence="6">
    <location>
        <begin position="29"/>
        <end position="164"/>
    </location>
</feature>
<keyword evidence="7" id="KW-0969">Cilium</keyword>
<protein>
    <recommendedName>
        <fullName evidence="5">Flagellar protein</fullName>
    </recommendedName>
</protein>
<dbReference type="Pfam" id="PF04347">
    <property type="entry name" value="FliO"/>
    <property type="match status" value="1"/>
</dbReference>
<organism evidence="7 8">
    <name type="scientific">Handelsmanbacteria sp. (strain RIFCSPLOWO2_12_FULL_64_10)</name>
    <dbReference type="NCBI Taxonomy" id="1817868"/>
    <lineage>
        <taxon>Bacteria</taxon>
        <taxon>Candidatus Handelsmaniibacteriota</taxon>
    </lineage>
</organism>
<keyword evidence="2 5" id="KW-0812">Transmembrane</keyword>
<dbReference type="Proteomes" id="UP000178606">
    <property type="component" value="Unassembled WGS sequence"/>
</dbReference>
<dbReference type="NCBIfam" id="TIGR03500">
    <property type="entry name" value="FliO_TIGR"/>
    <property type="match status" value="1"/>
</dbReference>
<comment type="similarity">
    <text evidence="5">Belongs to the FliO/MopB family.</text>
</comment>
<keyword evidence="1 5" id="KW-1003">Cell membrane</keyword>
<reference evidence="7 8" key="1">
    <citation type="journal article" date="2016" name="Nat. Commun.">
        <title>Thousands of microbial genomes shed light on interconnected biogeochemical processes in an aquifer system.</title>
        <authorList>
            <person name="Anantharaman K."/>
            <person name="Brown C.T."/>
            <person name="Hug L.A."/>
            <person name="Sharon I."/>
            <person name="Castelle C.J."/>
            <person name="Probst A.J."/>
            <person name="Thomas B.C."/>
            <person name="Singh A."/>
            <person name="Wilkins M.J."/>
            <person name="Karaoz U."/>
            <person name="Brodie E.L."/>
            <person name="Williams K.H."/>
            <person name="Hubbard S.S."/>
            <person name="Banfield J.F."/>
        </authorList>
    </citation>
    <scope>NUCLEOTIDE SEQUENCE [LARGE SCALE GENOMIC DNA]</scope>
    <source>
        <strain evidence="8">RIFCSPLOWO2_12_FULL_64_10</strain>
    </source>
</reference>
<keyword evidence="7" id="KW-0282">Flagellum</keyword>
<evidence type="ECO:0000256" key="6">
    <source>
        <dbReference type="SAM" id="SignalP"/>
    </source>
</evidence>
<evidence type="ECO:0000256" key="1">
    <source>
        <dbReference type="ARBA" id="ARBA00022475"/>
    </source>
</evidence>
<comment type="subcellular location">
    <subcellularLocation>
        <location evidence="5">Cell membrane</location>
    </subcellularLocation>
    <subcellularLocation>
        <location evidence="5">Bacterial flagellum basal body</location>
    </subcellularLocation>
</comment>
<feature type="signal peptide" evidence="6">
    <location>
        <begin position="1"/>
        <end position="28"/>
    </location>
</feature>
<keyword evidence="6" id="KW-0732">Signal</keyword>
<dbReference type="GO" id="GO:0005886">
    <property type="term" value="C:plasma membrane"/>
    <property type="evidence" value="ECO:0007669"/>
    <property type="project" value="UniProtKB-SubCell"/>
</dbReference>
<dbReference type="EMBL" id="MFKF01000066">
    <property type="protein sequence ID" value="OGG55613.1"/>
    <property type="molecule type" value="Genomic_DNA"/>
</dbReference>
<accession>A0A1F6D2F2</accession>
<keyword evidence="4 5" id="KW-0472">Membrane</keyword>
<keyword evidence="3 5" id="KW-1133">Transmembrane helix</keyword>
<comment type="caution">
    <text evidence="7">The sequence shown here is derived from an EMBL/GenBank/DDBJ whole genome shotgun (WGS) entry which is preliminary data.</text>
</comment>
<keyword evidence="5" id="KW-0975">Bacterial flagellum</keyword>
<dbReference type="AlphaFoldDB" id="A0A1F6D2F2"/>
<sequence>MPSRRLLQTALLFIFFIMVPMSASIAWAADPSADTWRNPPPVGGETSLIGLLFRVALSLAFIVLLIWGAVWVMRRFSGVGVRSTGGDGLVDVLGRTYIAPKKAVYVLRVGDRALAVGVTESAITPLTELDLAETLSACSEVGQETARLSDLLGGLKSRLSKDRT</sequence>
<evidence type="ECO:0000256" key="3">
    <source>
        <dbReference type="ARBA" id="ARBA00022989"/>
    </source>
</evidence>
<dbReference type="GO" id="GO:0044781">
    <property type="term" value="P:bacterial-type flagellum organization"/>
    <property type="evidence" value="ECO:0007669"/>
    <property type="project" value="UniProtKB-UniRule"/>
</dbReference>
<evidence type="ECO:0000256" key="2">
    <source>
        <dbReference type="ARBA" id="ARBA00022692"/>
    </source>
</evidence>